<organism evidence="6 7">
    <name type="scientific">Biomphalaria pfeifferi</name>
    <name type="common">Bloodfluke planorb</name>
    <name type="synonym">Freshwater snail</name>
    <dbReference type="NCBI Taxonomy" id="112525"/>
    <lineage>
        <taxon>Eukaryota</taxon>
        <taxon>Metazoa</taxon>
        <taxon>Spiralia</taxon>
        <taxon>Lophotrochozoa</taxon>
        <taxon>Mollusca</taxon>
        <taxon>Gastropoda</taxon>
        <taxon>Heterobranchia</taxon>
        <taxon>Euthyneura</taxon>
        <taxon>Panpulmonata</taxon>
        <taxon>Hygrophila</taxon>
        <taxon>Lymnaeoidea</taxon>
        <taxon>Planorbidae</taxon>
        <taxon>Biomphalaria</taxon>
    </lineage>
</organism>
<dbReference type="InterPro" id="IPR011701">
    <property type="entry name" value="MFS"/>
</dbReference>
<dbReference type="PANTHER" id="PTHR23507">
    <property type="entry name" value="ZGC:174356"/>
    <property type="match status" value="1"/>
</dbReference>
<evidence type="ECO:0000313" key="6">
    <source>
        <dbReference type="EMBL" id="KAK0041506.1"/>
    </source>
</evidence>
<reference evidence="6" key="1">
    <citation type="journal article" date="2023" name="PLoS Negl. Trop. Dis.">
        <title>A genome sequence for Biomphalaria pfeifferi, the major vector snail for the human-infecting parasite Schistosoma mansoni.</title>
        <authorList>
            <person name="Bu L."/>
            <person name="Lu L."/>
            <person name="Laidemitt M.R."/>
            <person name="Zhang S.M."/>
            <person name="Mutuku M."/>
            <person name="Mkoji G."/>
            <person name="Steinauer M."/>
            <person name="Loker E.S."/>
        </authorList>
    </citation>
    <scope>NUCLEOTIDE SEQUENCE</scope>
    <source>
        <strain evidence="6">KasaAsao</strain>
    </source>
</reference>
<accession>A0AAD8ASD1</accession>
<name>A0AAD8ASD1_BIOPF</name>
<evidence type="ECO:0000256" key="5">
    <source>
        <dbReference type="SAM" id="Phobius"/>
    </source>
</evidence>
<dbReference type="Gene3D" id="1.20.1250.20">
    <property type="entry name" value="MFS general substrate transporter like domains"/>
    <property type="match status" value="1"/>
</dbReference>
<feature type="transmembrane region" description="Helical" evidence="5">
    <location>
        <begin position="189"/>
        <end position="207"/>
    </location>
</feature>
<keyword evidence="3 5" id="KW-1133">Transmembrane helix</keyword>
<feature type="transmembrane region" description="Helical" evidence="5">
    <location>
        <begin position="411"/>
        <end position="434"/>
    </location>
</feature>
<dbReference type="PANTHER" id="PTHR23507:SF1">
    <property type="entry name" value="FI18259P1-RELATED"/>
    <property type="match status" value="1"/>
</dbReference>
<feature type="transmembrane region" description="Helical" evidence="5">
    <location>
        <begin position="440"/>
        <end position="464"/>
    </location>
</feature>
<dbReference type="GO" id="GO:0016020">
    <property type="term" value="C:membrane"/>
    <property type="evidence" value="ECO:0007669"/>
    <property type="project" value="UniProtKB-SubCell"/>
</dbReference>
<comment type="caution">
    <text evidence="6">The sequence shown here is derived from an EMBL/GenBank/DDBJ whole genome shotgun (WGS) entry which is preliminary data.</text>
</comment>
<dbReference type="SUPFAM" id="SSF103473">
    <property type="entry name" value="MFS general substrate transporter"/>
    <property type="match status" value="1"/>
</dbReference>
<evidence type="ECO:0000313" key="7">
    <source>
        <dbReference type="Proteomes" id="UP001233172"/>
    </source>
</evidence>
<dbReference type="EMBL" id="JASAOG010000273">
    <property type="protein sequence ID" value="KAK0041506.1"/>
    <property type="molecule type" value="Genomic_DNA"/>
</dbReference>
<reference evidence="6" key="2">
    <citation type="submission" date="2023-04" db="EMBL/GenBank/DDBJ databases">
        <authorList>
            <person name="Bu L."/>
            <person name="Lu L."/>
            <person name="Laidemitt M.R."/>
            <person name="Zhang S.M."/>
            <person name="Mutuku M."/>
            <person name="Mkoji G."/>
            <person name="Steinauer M."/>
            <person name="Loker E.S."/>
        </authorList>
    </citation>
    <scope>NUCLEOTIDE SEQUENCE</scope>
    <source>
        <strain evidence="6">KasaAsao</strain>
        <tissue evidence="6">Whole Snail</tissue>
    </source>
</reference>
<proteinExistence type="predicted"/>
<dbReference type="GO" id="GO:0022857">
    <property type="term" value="F:transmembrane transporter activity"/>
    <property type="evidence" value="ECO:0007669"/>
    <property type="project" value="InterPro"/>
</dbReference>
<feature type="transmembrane region" description="Helical" evidence="5">
    <location>
        <begin position="123"/>
        <end position="141"/>
    </location>
</feature>
<keyword evidence="7" id="KW-1185">Reference proteome</keyword>
<keyword evidence="2 5" id="KW-0812">Transmembrane</keyword>
<feature type="transmembrane region" description="Helical" evidence="5">
    <location>
        <begin position="213"/>
        <end position="235"/>
    </location>
</feature>
<gene>
    <name evidence="6" type="ORF">Bpfe_029069</name>
</gene>
<comment type="subcellular location">
    <subcellularLocation>
        <location evidence="1">Membrane</location>
        <topology evidence="1">Multi-pass membrane protein</topology>
    </subcellularLocation>
</comment>
<evidence type="ECO:0000256" key="3">
    <source>
        <dbReference type="ARBA" id="ARBA00022989"/>
    </source>
</evidence>
<dbReference type="InterPro" id="IPR036259">
    <property type="entry name" value="MFS_trans_sf"/>
</dbReference>
<protein>
    <submittedName>
        <fullName evidence="6">Proton-coupled folate transporter</fullName>
    </submittedName>
</protein>
<keyword evidence="4 5" id="KW-0472">Membrane</keyword>
<dbReference type="AlphaFoldDB" id="A0AAD8ASD1"/>
<feature type="transmembrane region" description="Helical" evidence="5">
    <location>
        <begin position="377"/>
        <end position="399"/>
    </location>
</feature>
<evidence type="ECO:0000256" key="2">
    <source>
        <dbReference type="ARBA" id="ARBA00022692"/>
    </source>
</evidence>
<feature type="transmembrane region" description="Helical" evidence="5">
    <location>
        <begin position="147"/>
        <end position="169"/>
    </location>
</feature>
<feature type="transmembrane region" description="Helical" evidence="5">
    <location>
        <begin position="91"/>
        <end position="111"/>
    </location>
</feature>
<dbReference type="Pfam" id="PF07690">
    <property type="entry name" value="MFS_1"/>
    <property type="match status" value="1"/>
</dbReference>
<evidence type="ECO:0000256" key="4">
    <source>
        <dbReference type="ARBA" id="ARBA00023136"/>
    </source>
</evidence>
<evidence type="ECO:0000256" key="1">
    <source>
        <dbReference type="ARBA" id="ARBA00004141"/>
    </source>
</evidence>
<dbReference type="Proteomes" id="UP001233172">
    <property type="component" value="Unassembled WGS sequence"/>
</dbReference>
<sequence length="527" mass="57525">MLGKYCILGACLAEIVFFLYKTGEAMLDAIIRPFVISAVCKDLTRDMVIVSHAWTPRQVLFMNGTLDPCEYLQELPGLEGPVQTRAATFLMFYRILVNIPAVVLGLFCGAWSDRTGRKLPMMIPSIGSTLAVLLYMLGIVLEEHTLMIIMFGALIQGILGKSSVITMAVNSYISDTTFHEDRTRKLGKLLAMNFFGLFVGSLLAGGLQDISSLQVSLVVVSIFHAASLLTVVLCMDESIHDKLPSEEGFDPKYNTQPGLFSLQGVKESVRSLVKPREDGKRTIVLVAFVGMFLNQICKVGEQDVTVLFVQKPPLSWEPSGYGYLSSVDYAGMGLCLLLLLPVLSTFLHINDMVIVMIGLTCKLVRTFWAGFCTQTWMVYVSVVIGSAAGIITSGLRAILSKAVNEDETGKVFALASSAETAAKLIGSVVFVNIYAATLDIWPGVAYISAAMVTLVLIILMVWLYKDQQLVSKYRFSSSWNNGAVATTNFPTICEPKQEETDREFESLLPLSASSASLIALPATSPCE</sequence>